<dbReference type="GO" id="GO:0043634">
    <property type="term" value="P:polyadenylation-dependent ncRNA catabolic process"/>
    <property type="evidence" value="ECO:0007669"/>
    <property type="project" value="TreeGrafter"/>
</dbReference>
<dbReference type="OrthoDB" id="273917at2759"/>
<dbReference type="InterPro" id="IPR043519">
    <property type="entry name" value="NT_sf"/>
</dbReference>
<dbReference type="SUPFAM" id="SSF81631">
    <property type="entry name" value="PAP/OAS1 substrate-binding domain"/>
    <property type="match status" value="1"/>
</dbReference>
<dbReference type="InterPro" id="IPR045862">
    <property type="entry name" value="Trf4-like"/>
</dbReference>
<evidence type="ECO:0000256" key="5">
    <source>
        <dbReference type="SAM" id="MobiDB-lite"/>
    </source>
</evidence>
<dbReference type="CDD" id="cd05402">
    <property type="entry name" value="NT_PAP_TUTase"/>
    <property type="match status" value="1"/>
</dbReference>
<evidence type="ECO:0000259" key="7">
    <source>
        <dbReference type="Pfam" id="PF22600"/>
    </source>
</evidence>
<dbReference type="GO" id="GO:0031499">
    <property type="term" value="C:TRAMP complex"/>
    <property type="evidence" value="ECO:0007669"/>
    <property type="project" value="TreeGrafter"/>
</dbReference>
<evidence type="ECO:0000256" key="2">
    <source>
        <dbReference type="ARBA" id="ARBA00012388"/>
    </source>
</evidence>
<evidence type="ECO:0000256" key="3">
    <source>
        <dbReference type="ARBA" id="ARBA00022723"/>
    </source>
</evidence>
<proteinExistence type="inferred from homology"/>
<dbReference type="Gene3D" id="3.30.460.10">
    <property type="entry name" value="Beta Polymerase, domain 2"/>
    <property type="match status" value="1"/>
</dbReference>
<dbReference type="GO" id="GO:0046872">
    <property type="term" value="F:metal ion binding"/>
    <property type="evidence" value="ECO:0007669"/>
    <property type="project" value="UniProtKB-KW"/>
</dbReference>
<feature type="domain" description="PAP-associated" evidence="6">
    <location>
        <begin position="376"/>
        <end position="440"/>
    </location>
</feature>
<dbReference type="GO" id="GO:1990817">
    <property type="term" value="F:poly(A) RNA polymerase activity"/>
    <property type="evidence" value="ECO:0007669"/>
    <property type="project" value="UniProtKB-EC"/>
</dbReference>
<dbReference type="Pfam" id="PF22600">
    <property type="entry name" value="MTPAP-like_central"/>
    <property type="match status" value="1"/>
</dbReference>
<dbReference type="GO" id="GO:0005730">
    <property type="term" value="C:nucleolus"/>
    <property type="evidence" value="ECO:0007669"/>
    <property type="project" value="TreeGrafter"/>
</dbReference>
<name>A0A9Q8Z4P8_CURCL</name>
<evidence type="ECO:0000256" key="1">
    <source>
        <dbReference type="ARBA" id="ARBA00008593"/>
    </source>
</evidence>
<keyword evidence="9" id="KW-1185">Reference proteome</keyword>
<dbReference type="VEuPathDB" id="FungiDB:yc1106_02384"/>
<accession>A0A9Q8Z4P8</accession>
<dbReference type="GO" id="GO:0010605">
    <property type="term" value="P:negative regulation of macromolecule metabolic process"/>
    <property type="evidence" value="ECO:0007669"/>
    <property type="project" value="UniProtKB-ARBA"/>
</dbReference>
<dbReference type="PANTHER" id="PTHR23092:SF15">
    <property type="entry name" value="INACTIVE NON-CANONICAL POLY(A) RNA POLYMERASE PROTEIN TRF4-2-RELATED"/>
    <property type="match status" value="1"/>
</dbReference>
<evidence type="ECO:0000313" key="9">
    <source>
        <dbReference type="Proteomes" id="UP001056012"/>
    </source>
</evidence>
<organism evidence="8 9">
    <name type="scientific">Curvularia clavata</name>
    <dbReference type="NCBI Taxonomy" id="95742"/>
    <lineage>
        <taxon>Eukaryota</taxon>
        <taxon>Fungi</taxon>
        <taxon>Dikarya</taxon>
        <taxon>Ascomycota</taxon>
        <taxon>Pezizomycotina</taxon>
        <taxon>Dothideomycetes</taxon>
        <taxon>Pleosporomycetidae</taxon>
        <taxon>Pleosporales</taxon>
        <taxon>Pleosporineae</taxon>
        <taxon>Pleosporaceae</taxon>
        <taxon>Curvularia</taxon>
    </lineage>
</organism>
<feature type="domain" description="Poly(A) RNA polymerase mitochondrial-like central palm" evidence="7">
    <location>
        <begin position="172"/>
        <end position="314"/>
    </location>
</feature>
<keyword evidence="3" id="KW-0479">Metal-binding</keyword>
<dbReference type="EC" id="2.7.7.19" evidence="2"/>
<dbReference type="Proteomes" id="UP001056012">
    <property type="component" value="Chromosome 2"/>
</dbReference>
<dbReference type="PANTHER" id="PTHR23092">
    <property type="entry name" value="POLY(A) RNA POLYMERASE"/>
    <property type="match status" value="1"/>
</dbReference>
<dbReference type="Gene3D" id="1.10.1410.10">
    <property type="match status" value="1"/>
</dbReference>
<feature type="region of interest" description="Disordered" evidence="5">
    <location>
        <begin position="515"/>
        <end position="543"/>
    </location>
</feature>
<sequence>MPPSRTRLVCRAHNRFTPATALWEHFVGPHLPNLRLRLHQHRFSSTATEPAHHGADADNAATGEVGAKGVQQEPGTKPALNIRRMTTAKGHWLPHKVDASIAKNKMQLYASREVSLTGPEKLLAVARAAFEDSKEYEGLAVKPMVSTKPIKESALPWCLRDSRSSMPAMDVLDKEIEKFYKYTKPTEAEQRARQHLVHQVRSQVQGSLKGYDVEVFGSERNGIAFATSDIDFRLMHPSQTSNPTVARLPPTKWQREQWLYRLQYLFNRTIRRHEAYFLPVIRYARYPLISAQDRNSGLDIQIVLSNDTSLSNTMVQNYMDEIPYLRKLYYVAKNILDVRGLSDVYRGGIGSYSIFMMLVASIKHMPHERQDAAGALLNFLNFYSIFDTKKHGISIEPVGLFDKAKHPIITKATEAKLEQGKAKPLPSYMLSLRDPADATNDLGRKGIAIKHVQATFSHLYDQLNRDIKANTRPSLLAPSVGPSYMLNLLRRQKLQRYGERLQRETQQTLAEKAKLVREADREGMTGSRTNTDDVGPSPGSNIV</sequence>
<dbReference type="AlphaFoldDB" id="A0A9Q8Z4P8"/>
<dbReference type="GO" id="GO:0003729">
    <property type="term" value="F:mRNA binding"/>
    <property type="evidence" value="ECO:0007669"/>
    <property type="project" value="TreeGrafter"/>
</dbReference>
<reference evidence="8" key="1">
    <citation type="submission" date="2021-12" db="EMBL/GenBank/DDBJ databases">
        <title>Curvularia clavata genome.</title>
        <authorList>
            <person name="Cao Y."/>
        </authorList>
    </citation>
    <scope>NUCLEOTIDE SEQUENCE</scope>
    <source>
        <strain evidence="8">Yc1106</strain>
    </source>
</reference>
<comment type="similarity">
    <text evidence="1">Belongs to the DNA polymerase type-B-like family.</text>
</comment>
<evidence type="ECO:0000313" key="8">
    <source>
        <dbReference type="EMBL" id="USP75110.1"/>
    </source>
</evidence>
<evidence type="ECO:0000259" key="6">
    <source>
        <dbReference type="Pfam" id="PF03828"/>
    </source>
</evidence>
<keyword evidence="4" id="KW-0460">Magnesium</keyword>
<gene>
    <name evidence="8" type="ORF">yc1106_02384</name>
</gene>
<dbReference type="Pfam" id="PF03828">
    <property type="entry name" value="PAP_assoc"/>
    <property type="match status" value="1"/>
</dbReference>
<dbReference type="InterPro" id="IPR054708">
    <property type="entry name" value="MTPAP-like_central"/>
</dbReference>
<dbReference type="GO" id="GO:0031123">
    <property type="term" value="P:RNA 3'-end processing"/>
    <property type="evidence" value="ECO:0007669"/>
    <property type="project" value="TreeGrafter"/>
</dbReference>
<dbReference type="EMBL" id="CP089275">
    <property type="protein sequence ID" value="USP75110.1"/>
    <property type="molecule type" value="Genomic_DNA"/>
</dbReference>
<dbReference type="SUPFAM" id="SSF81301">
    <property type="entry name" value="Nucleotidyltransferase"/>
    <property type="match status" value="1"/>
</dbReference>
<protein>
    <recommendedName>
        <fullName evidence="2">polynucleotide adenylyltransferase</fullName>
        <ecNumber evidence="2">2.7.7.19</ecNumber>
    </recommendedName>
</protein>
<dbReference type="InterPro" id="IPR002058">
    <property type="entry name" value="PAP_assoc"/>
</dbReference>
<evidence type="ECO:0000256" key="4">
    <source>
        <dbReference type="ARBA" id="ARBA00022842"/>
    </source>
</evidence>